<evidence type="ECO:0000256" key="2">
    <source>
        <dbReference type="ARBA" id="ARBA00023277"/>
    </source>
</evidence>
<dbReference type="AlphaFoldDB" id="A0A6J4SP41"/>
<proteinExistence type="inferred from homology"/>
<protein>
    <submittedName>
        <fullName evidence="7">GH57</fullName>
        <ecNumber evidence="7">2.4.1.18</ecNumber>
    </submittedName>
</protein>
<dbReference type="PANTHER" id="PTHR41695:SF1">
    <property type="entry name" value="1,4-ALPHA-GLUCAN BRANCHING ENZYME TK1436"/>
    <property type="match status" value="1"/>
</dbReference>
<evidence type="ECO:0000313" key="7">
    <source>
        <dbReference type="EMBL" id="CAA9499428.1"/>
    </source>
</evidence>
<dbReference type="GO" id="GO:0003844">
    <property type="term" value="F:1,4-alpha-glucan branching enzyme activity"/>
    <property type="evidence" value="ECO:0007669"/>
    <property type="project" value="UniProtKB-EC"/>
</dbReference>
<keyword evidence="7" id="KW-0808">Transferase</keyword>
<dbReference type="Gene3D" id="1.20.1430.10">
    <property type="entry name" value="Families 57/38 glycoside transferase, middle domain"/>
    <property type="match status" value="1"/>
</dbReference>
<keyword evidence="7" id="KW-0328">Glycosyltransferase</keyword>
<dbReference type="InterPro" id="IPR040042">
    <property type="entry name" value="Branching_enz_MT3115-like"/>
</dbReference>
<dbReference type="PANTHER" id="PTHR41695">
    <property type="entry name" value="1,4-ALPHA-GLUCAN BRANCHING ENZYME RV3031-RELATED"/>
    <property type="match status" value="1"/>
</dbReference>
<dbReference type="SUPFAM" id="SSF88688">
    <property type="entry name" value="Families 57/38 glycoside transferase middle domain"/>
    <property type="match status" value="1"/>
</dbReference>
<sequence>MTDSGRSAGSPSPAGALALVLHSHMPYVEGFGTWPFGEEWLWEAVATVYLPLLEVLDGAPVTLGLTPVLCDQLETLPGPAGERFLAFLREVRAPLHAEDADGLRRGGQSEAAAEVERAAGDYAAAERSFQALGGDLLGAFRRLAAGGSRPELLGSAATHAVLPLLATRGGRRLQIEAGLRAHERRFARRPPAVWLPECAYAPGLEEQLADAGARAFCLDQTDRWGLGAPEQLEPVRTPAGPVAVPIDWSTVGLVWDERSGYPVHGRYRNYHGRTIHDLKPWDNSGSPYDYDAACELAAEHARDFLRRCAVRLEGHRVQRDRTGLLCCPLDTELLGHWWYEGQIWLSTVLAEAEDHGVELLPLSQALTRVTPIEGRELAPSSWGVPKDLSTWDSPRVAELVVAARRGELELVAAANAMHDDGEPTHAALERAARELLALQSSDWAFLETRALAAEYPLERARAHARGLDGALAAAVPDSGAELDPGLRNLAPELDLAPLLAP</sequence>
<accession>A0A6J4SP41</accession>
<dbReference type="InterPro" id="IPR027291">
    <property type="entry name" value="Glyco_hydro_38_N_sf"/>
</dbReference>
<dbReference type="Pfam" id="PF09210">
    <property type="entry name" value="BE_C"/>
    <property type="match status" value="1"/>
</dbReference>
<dbReference type="GO" id="GO:0005576">
    <property type="term" value="C:extracellular region"/>
    <property type="evidence" value="ECO:0007669"/>
    <property type="project" value="TreeGrafter"/>
</dbReference>
<dbReference type="GO" id="GO:0030979">
    <property type="term" value="P:alpha-glucan biosynthetic process"/>
    <property type="evidence" value="ECO:0007669"/>
    <property type="project" value="InterPro"/>
</dbReference>
<feature type="domain" description="1,4-alpha-glucan branching enzyme C-terminal" evidence="6">
    <location>
        <begin position="409"/>
        <end position="467"/>
    </location>
</feature>
<comment type="similarity">
    <text evidence="1 4">Belongs to the glycosyl hydrolase 57 family.</text>
</comment>
<dbReference type="Gene3D" id="3.20.110.10">
    <property type="entry name" value="Glycoside hydrolase 38, N terminal domain"/>
    <property type="match status" value="1"/>
</dbReference>
<reference evidence="7" key="1">
    <citation type="submission" date="2020-02" db="EMBL/GenBank/DDBJ databases">
        <authorList>
            <person name="Meier V. D."/>
        </authorList>
    </citation>
    <scope>NUCLEOTIDE SEQUENCE</scope>
    <source>
        <strain evidence="7">AVDCRST_MAG45</strain>
    </source>
</reference>
<gene>
    <name evidence="7" type="ORF">AVDCRST_MAG45-1206</name>
</gene>
<dbReference type="InterPro" id="IPR004300">
    <property type="entry name" value="Glyco_hydro_57_N"/>
</dbReference>
<dbReference type="InterPro" id="IPR011330">
    <property type="entry name" value="Glyco_hydro/deAcase_b/a-brl"/>
</dbReference>
<keyword evidence="2 4" id="KW-0119">Carbohydrate metabolism</keyword>
<evidence type="ECO:0000256" key="4">
    <source>
        <dbReference type="RuleBase" id="RU361196"/>
    </source>
</evidence>
<dbReference type="EMBL" id="CADCVU010000101">
    <property type="protein sequence ID" value="CAA9499428.1"/>
    <property type="molecule type" value="Genomic_DNA"/>
</dbReference>
<dbReference type="InterPro" id="IPR028995">
    <property type="entry name" value="Glyco_hydro_57/38_cen_sf"/>
</dbReference>
<evidence type="ECO:0000259" key="6">
    <source>
        <dbReference type="Pfam" id="PF09210"/>
    </source>
</evidence>
<dbReference type="EC" id="2.4.1.18" evidence="7"/>
<dbReference type="InterPro" id="IPR015293">
    <property type="entry name" value="BE_C"/>
</dbReference>
<feature type="active site" description="Proton donor" evidence="3">
    <location>
        <position position="330"/>
    </location>
</feature>
<feature type="active site" description="Nucleophile" evidence="3">
    <location>
        <position position="197"/>
    </location>
</feature>
<dbReference type="InterPro" id="IPR037090">
    <property type="entry name" value="57_glycoside_trans_central"/>
</dbReference>
<organism evidence="7">
    <name type="scientific">uncultured Solirubrobacterales bacterium</name>
    <dbReference type="NCBI Taxonomy" id="768556"/>
    <lineage>
        <taxon>Bacteria</taxon>
        <taxon>Bacillati</taxon>
        <taxon>Actinomycetota</taxon>
        <taxon>Thermoleophilia</taxon>
        <taxon>Solirubrobacterales</taxon>
        <taxon>environmental samples</taxon>
    </lineage>
</organism>
<dbReference type="SUPFAM" id="SSF88713">
    <property type="entry name" value="Glycoside hydrolase/deacetylase"/>
    <property type="match status" value="1"/>
</dbReference>
<name>A0A6J4SP41_9ACTN</name>
<evidence type="ECO:0000256" key="3">
    <source>
        <dbReference type="PIRSR" id="PIRSR640042-1"/>
    </source>
</evidence>
<evidence type="ECO:0000256" key="1">
    <source>
        <dbReference type="ARBA" id="ARBA00006821"/>
    </source>
</evidence>
<dbReference type="Pfam" id="PF03065">
    <property type="entry name" value="Glyco_hydro_57"/>
    <property type="match status" value="1"/>
</dbReference>
<evidence type="ECO:0000259" key="5">
    <source>
        <dbReference type="Pfam" id="PF03065"/>
    </source>
</evidence>
<feature type="domain" description="Glycoside hydrolase family 57 N-terminal" evidence="5">
    <location>
        <begin position="18"/>
        <end position="240"/>
    </location>
</feature>